<dbReference type="PROSITE" id="PS51689">
    <property type="entry name" value="SAM_RNA_A_N6_MT"/>
    <property type="match status" value="1"/>
</dbReference>
<feature type="binding site" evidence="7">
    <location>
        <position position="13"/>
    </location>
    <ligand>
        <name>S-adenosyl-L-methionine</name>
        <dbReference type="ChEBI" id="CHEBI:59789"/>
    </ligand>
</feature>
<dbReference type="AlphaFoldDB" id="E0TJ17"/>
<proteinExistence type="inferred from homology"/>
<dbReference type="SMART" id="SM00650">
    <property type="entry name" value="rADc"/>
    <property type="match status" value="1"/>
</dbReference>
<dbReference type="GO" id="GO:0000179">
    <property type="term" value="F:rRNA (adenine-N6,N6-)-dimethyltransferase activity"/>
    <property type="evidence" value="ECO:0007669"/>
    <property type="project" value="UniProtKB-UniRule"/>
</dbReference>
<dbReference type="GO" id="GO:0003723">
    <property type="term" value="F:RNA binding"/>
    <property type="evidence" value="ECO:0007669"/>
    <property type="project" value="UniProtKB-UniRule"/>
</dbReference>
<dbReference type="Proteomes" id="UP000001303">
    <property type="component" value="Chromosome"/>
</dbReference>
<reference evidence="9 10" key="1">
    <citation type="journal article" date="2010" name="Genome Biol. Evol.">
        <title>Functional convergence in reduced genomes of bacterial symbionts spanning 200 My of evolution.</title>
        <authorList>
            <person name="McCutcheon J.P."/>
            <person name="Moran N.A."/>
        </authorList>
    </citation>
    <scope>NUCLEOTIDE SEQUENCE [LARGE SCALE GENOMIC DNA]</scope>
    <source>
        <strain evidence="9 10">CARI</strain>
    </source>
</reference>
<dbReference type="CDD" id="cd02440">
    <property type="entry name" value="AdoMet_MTases"/>
    <property type="match status" value="1"/>
</dbReference>
<dbReference type="PANTHER" id="PTHR11727">
    <property type="entry name" value="DIMETHYLADENOSINE TRANSFERASE"/>
    <property type="match status" value="1"/>
</dbReference>
<name>E0TJ17_ZINIC</name>
<dbReference type="Gene3D" id="3.40.50.150">
    <property type="entry name" value="Vaccinia Virus protein VP39"/>
    <property type="match status" value="1"/>
</dbReference>
<comment type="similarity">
    <text evidence="7">Belongs to the class I-like SAM-binding methyltransferase superfamily. rRNA adenine N(6)-methyltransferase family.</text>
</comment>
<keyword evidence="2" id="KW-0698">rRNA processing</keyword>
<dbReference type="Pfam" id="PF00398">
    <property type="entry name" value="RrnaAD"/>
    <property type="match status" value="1"/>
</dbReference>
<dbReference type="InterPro" id="IPR001737">
    <property type="entry name" value="KsgA/Erm"/>
</dbReference>
<dbReference type="NCBIfam" id="TIGR00755">
    <property type="entry name" value="ksgA"/>
    <property type="match status" value="1"/>
</dbReference>
<dbReference type="HOGENOM" id="CLU_041220_0_2_4"/>
<dbReference type="EMBL" id="CP002161">
    <property type="protein sequence ID" value="ADM89794.1"/>
    <property type="molecule type" value="Genomic_DNA"/>
</dbReference>
<organism evidence="9 10">
    <name type="scientific">Zinderia insecticola (strain CARI)</name>
    <dbReference type="NCBI Taxonomy" id="871271"/>
    <lineage>
        <taxon>Bacteria</taxon>
        <taxon>Pseudomonadati</taxon>
        <taxon>Pseudomonadota</taxon>
        <taxon>Betaproteobacteria</taxon>
        <taxon>Burkholderiales</taxon>
        <taxon>Oxalobacteraceae</taxon>
        <taxon>Candidatus Zinderia</taxon>
    </lineage>
</organism>
<gene>
    <name evidence="9" type="primary">ksgA</name>
    <name evidence="9" type="ordered locus">ZICARI_190</name>
</gene>
<dbReference type="KEGG" id="zin:ZICARI_190"/>
<comment type="caution">
    <text evidence="7">Lacks conserved residue(s) required for the propagation of feature annotation.</text>
</comment>
<keyword evidence="5 7" id="KW-0949">S-adenosyl-L-methionine</keyword>
<feature type="binding site" evidence="7">
    <location>
        <position position="100"/>
    </location>
    <ligand>
        <name>S-adenosyl-L-methionine</name>
        <dbReference type="ChEBI" id="CHEBI:59789"/>
    </ligand>
</feature>
<feature type="binding site" evidence="7">
    <location>
        <position position="38"/>
    </location>
    <ligand>
        <name>S-adenosyl-L-methionine</name>
        <dbReference type="ChEBI" id="CHEBI:59789"/>
    </ligand>
</feature>
<sequence>MKIKKNKFSQIFLINNNLIKKIIKKINIKNNDFILEIGFGNGNLTKYLIKYKIFLFAIEIDKKLYKNLKIKYKNKINLFNYNILKFNIKIFNKKFRIIGNLPYNISKKIILYFIKFYKNIKDIYVMLQKEFVKKINANYGNKKFSKISILTQIKFNIIILLNISKKNFYPIPKVNSYFIKMIPKKYIYYNKSILNLILKISFFKKKKIIKNSMKKIFNLNNFNFLNINFNFKAKDLSIKNYLKLTNLLEKKLNL</sequence>
<evidence type="ECO:0000313" key="10">
    <source>
        <dbReference type="Proteomes" id="UP000001303"/>
    </source>
</evidence>
<keyword evidence="4 7" id="KW-0808">Transferase</keyword>
<keyword evidence="6 7" id="KW-0694">RNA-binding</keyword>
<evidence type="ECO:0000256" key="1">
    <source>
        <dbReference type="ARBA" id="ARBA00022490"/>
    </source>
</evidence>
<reference key="2">
    <citation type="submission" date="2010-08" db="EMBL/GenBank/DDBJ databases">
        <title>Functional convergence in reduced genomes of bacterial symbionts spanning 200 million years of evolution.</title>
        <authorList>
            <person name="McCutcheon J.P."/>
            <person name="Moran N.A."/>
        </authorList>
    </citation>
    <scope>NUCLEOTIDE SEQUENCE</scope>
    <source>
        <strain>CARI</strain>
    </source>
</reference>
<keyword evidence="1" id="KW-0963">Cytoplasm</keyword>
<protein>
    <submittedName>
        <fullName evidence="9">Putative dimethyladenosine transferase</fullName>
    </submittedName>
</protein>
<dbReference type="InterPro" id="IPR023165">
    <property type="entry name" value="rRNA_Ade_diMease-like_C"/>
</dbReference>
<evidence type="ECO:0000313" key="9">
    <source>
        <dbReference type="EMBL" id="ADM89794.1"/>
    </source>
</evidence>
<dbReference type="STRING" id="871271.ZICARI_190"/>
<dbReference type="InterPro" id="IPR020598">
    <property type="entry name" value="rRNA_Ade_methylase_Trfase_N"/>
</dbReference>
<feature type="domain" description="Ribosomal RNA adenine methylase transferase N-terminal" evidence="8">
    <location>
        <begin position="18"/>
        <end position="185"/>
    </location>
</feature>
<evidence type="ECO:0000256" key="2">
    <source>
        <dbReference type="ARBA" id="ARBA00022552"/>
    </source>
</evidence>
<dbReference type="GO" id="GO:0005829">
    <property type="term" value="C:cytosol"/>
    <property type="evidence" value="ECO:0007669"/>
    <property type="project" value="TreeGrafter"/>
</dbReference>
<evidence type="ECO:0000256" key="5">
    <source>
        <dbReference type="ARBA" id="ARBA00022691"/>
    </source>
</evidence>
<dbReference type="InterPro" id="IPR011530">
    <property type="entry name" value="rRNA_adenine_dimethylase"/>
</dbReference>
<accession>E0TJ17</accession>
<feature type="binding site" evidence="7">
    <location>
        <position position="59"/>
    </location>
    <ligand>
        <name>S-adenosyl-L-methionine</name>
        <dbReference type="ChEBI" id="CHEBI:59789"/>
    </ligand>
</feature>
<evidence type="ECO:0000256" key="6">
    <source>
        <dbReference type="ARBA" id="ARBA00022884"/>
    </source>
</evidence>
<dbReference type="PANTHER" id="PTHR11727:SF7">
    <property type="entry name" value="DIMETHYLADENOSINE TRANSFERASE-RELATED"/>
    <property type="match status" value="1"/>
</dbReference>
<dbReference type="Gene3D" id="1.10.8.100">
    <property type="entry name" value="Ribosomal RNA adenine dimethylase-like, domain 2"/>
    <property type="match status" value="1"/>
</dbReference>
<evidence type="ECO:0000256" key="4">
    <source>
        <dbReference type="ARBA" id="ARBA00022679"/>
    </source>
</evidence>
<evidence type="ECO:0000256" key="3">
    <source>
        <dbReference type="ARBA" id="ARBA00022603"/>
    </source>
</evidence>
<dbReference type="SUPFAM" id="SSF53335">
    <property type="entry name" value="S-adenosyl-L-methionine-dependent methyltransferases"/>
    <property type="match status" value="1"/>
</dbReference>
<evidence type="ECO:0000256" key="7">
    <source>
        <dbReference type="PROSITE-ProRule" id="PRU01026"/>
    </source>
</evidence>
<keyword evidence="10" id="KW-1185">Reference proteome</keyword>
<evidence type="ECO:0000259" key="8">
    <source>
        <dbReference type="SMART" id="SM00650"/>
    </source>
</evidence>
<keyword evidence="3 7" id="KW-0489">Methyltransferase</keyword>
<dbReference type="InterPro" id="IPR029063">
    <property type="entry name" value="SAM-dependent_MTases_sf"/>
</dbReference>